<comment type="caution">
    <text evidence="1">The sequence shown here is derived from an EMBL/GenBank/DDBJ whole genome shotgun (WGS) entry which is preliminary data.</text>
</comment>
<gene>
    <name evidence="1" type="ORF">Cgig2_005367</name>
</gene>
<organism evidence="1 2">
    <name type="scientific">Carnegiea gigantea</name>
    <dbReference type="NCBI Taxonomy" id="171969"/>
    <lineage>
        <taxon>Eukaryota</taxon>
        <taxon>Viridiplantae</taxon>
        <taxon>Streptophyta</taxon>
        <taxon>Embryophyta</taxon>
        <taxon>Tracheophyta</taxon>
        <taxon>Spermatophyta</taxon>
        <taxon>Magnoliopsida</taxon>
        <taxon>eudicotyledons</taxon>
        <taxon>Gunneridae</taxon>
        <taxon>Pentapetalae</taxon>
        <taxon>Caryophyllales</taxon>
        <taxon>Cactineae</taxon>
        <taxon>Cactaceae</taxon>
        <taxon>Cactoideae</taxon>
        <taxon>Echinocereeae</taxon>
        <taxon>Carnegiea</taxon>
    </lineage>
</organism>
<keyword evidence="2" id="KW-1185">Reference proteome</keyword>
<dbReference type="AlphaFoldDB" id="A0A9Q1K772"/>
<reference evidence="1" key="1">
    <citation type="submission" date="2022-04" db="EMBL/GenBank/DDBJ databases">
        <title>Carnegiea gigantea Genome sequencing and assembly v2.</title>
        <authorList>
            <person name="Copetti D."/>
            <person name="Sanderson M.J."/>
            <person name="Burquez A."/>
            <person name="Wojciechowski M.F."/>
        </authorList>
    </citation>
    <scope>NUCLEOTIDE SEQUENCE</scope>
    <source>
        <strain evidence="1">SGP5-SGP5p</strain>
        <tissue evidence="1">Aerial part</tissue>
    </source>
</reference>
<accession>A0A9Q1K772</accession>
<dbReference type="Proteomes" id="UP001153076">
    <property type="component" value="Unassembled WGS sequence"/>
</dbReference>
<sequence length="689" mass="78877">MPCTKKSTYSSPPPPLSQLLRRCSGTQRMLADTERFVSWEEHIMSQERGNRVVHYFLKDSSGNLILAVQGTERSVRHMVYVVSDEFTGKYEPMNYVNTSTKWQARSDVIDWLSRLVSWPQSTSESITFGHLQPLHNRTCRSTGHLNPQLPEMVFPPLLTSLLVILWFYCHDVLNTVAFLLFQFPRKLRADIADIVWHGVSWPCGKQLMHYTAFCRNGAAFSVRVIQSPFCAPGAFICVHYGCRRKPLPWLFRRHIKRGKRRLECVGFIEMRKSQLNAHPREVFITPHVQVVNAECIDGPAAVLIPKHYEPYIAVIPHCILSKIHFCFRQVKNNKIKPFSLSKLQGYSKQAVLSCIDHPLFSKKINRYKFNESSDGYSTLGHHLKQDHKRKRFDELKDDDFKARNQIRLSGKGNRLCKTEARPSALGSQTKDVPTYQRLKIKLSGRVLKCKKFILSQPGSSASFKIHDEIELLCQDSGIRRCWFRCKVVQVAEESGNLQEWVASVRVADPDKLGQRCSGRLTARPRPPEDSADCIFEVRAAVDVWWCDGRWEGVVIMTNVFGTNHLQIYLRVEDRYITIDKSQVRTAKDWINGSWVNVKKKSDILSCLSANASPSMFYYAMPPILELEELNQEEQDPPCTATPDAVLMSVEGDTSSEQHFNEGEMCSLIPKMIGQWGGKTLNSLGHRTRQ</sequence>
<evidence type="ECO:0000313" key="2">
    <source>
        <dbReference type="Proteomes" id="UP001153076"/>
    </source>
</evidence>
<protein>
    <submittedName>
        <fullName evidence="1">Uncharacterized protein</fullName>
    </submittedName>
</protein>
<dbReference type="OrthoDB" id="1883212at2759"/>
<dbReference type="PANTHER" id="PTHR31917:SF3">
    <property type="entry name" value="BROMO ADJACENT-LIKE DOMAIN PROTEIN"/>
    <property type="match status" value="1"/>
</dbReference>
<dbReference type="PANTHER" id="PTHR31917">
    <property type="entry name" value="AGENET DOMAIN-CONTAINING PROTEIN-RELATED"/>
    <property type="match status" value="1"/>
</dbReference>
<proteinExistence type="predicted"/>
<dbReference type="EMBL" id="JAKOGI010000291">
    <property type="protein sequence ID" value="KAJ8437616.1"/>
    <property type="molecule type" value="Genomic_DNA"/>
</dbReference>
<evidence type="ECO:0000313" key="1">
    <source>
        <dbReference type="EMBL" id="KAJ8437616.1"/>
    </source>
</evidence>
<name>A0A9Q1K772_9CARY</name>